<proteinExistence type="predicted"/>
<dbReference type="EMBL" id="MN739637">
    <property type="protein sequence ID" value="QHT17477.1"/>
    <property type="molecule type" value="Genomic_DNA"/>
</dbReference>
<feature type="transmembrane region" description="Helical" evidence="2">
    <location>
        <begin position="243"/>
        <end position="263"/>
    </location>
</feature>
<keyword evidence="2" id="KW-0812">Transmembrane</keyword>
<keyword evidence="2" id="KW-0472">Membrane</keyword>
<feature type="compositionally biased region" description="Acidic residues" evidence="1">
    <location>
        <begin position="114"/>
        <end position="123"/>
    </location>
</feature>
<feature type="transmembrane region" description="Helical" evidence="2">
    <location>
        <begin position="215"/>
        <end position="237"/>
    </location>
</feature>
<feature type="compositionally biased region" description="Low complexity" evidence="1">
    <location>
        <begin position="95"/>
        <end position="112"/>
    </location>
</feature>
<reference evidence="3" key="1">
    <citation type="journal article" date="2020" name="Nature">
        <title>Giant virus diversity and host interactions through global metagenomics.</title>
        <authorList>
            <person name="Schulz F."/>
            <person name="Roux S."/>
            <person name="Paez-Espino D."/>
            <person name="Jungbluth S."/>
            <person name="Walsh D.A."/>
            <person name="Denef V.J."/>
            <person name="McMahon K.D."/>
            <person name="Konstantinidis K.T."/>
            <person name="Eloe-Fadrosh E.A."/>
            <person name="Kyrpides N.C."/>
            <person name="Woyke T."/>
        </authorList>
    </citation>
    <scope>NUCLEOTIDE SEQUENCE</scope>
    <source>
        <strain evidence="3">GVMAG-M-3300023174-24</strain>
    </source>
</reference>
<accession>A0A6C0DLN4</accession>
<keyword evidence="2" id="KW-1133">Transmembrane helix</keyword>
<organism evidence="3">
    <name type="scientific">viral metagenome</name>
    <dbReference type="NCBI Taxonomy" id="1070528"/>
    <lineage>
        <taxon>unclassified sequences</taxon>
        <taxon>metagenomes</taxon>
        <taxon>organismal metagenomes</taxon>
    </lineage>
</organism>
<sequence>MDENLFGYELSSCKEINSNPSSDSSEYSNNIIIDMKTDEQIPIGNIQHENHLIDYTNNHYINKIRNNYGLFFSITNDISSNIDIDFSRSNSPITIQNGGSMSGSNPGSYNGSEYDSDEYNDSGEDNDDIINNMIFLGTNPTKNKKRPSIDSTNASRIGFPKFKKLSYQEIEKSLDKYYDNEFDNKFSSEIDILTTYMKGQKNIYIQSKIINQHKLNCLMIPSIVIATLVTIIAPFIGCTEWTSGVMSGLNAIVAFFVTISNYLKLESSAELYLQMANHYDKLETSLELTNSKLFFLKNDNEKSELVLSKIKEIEKKLCEIKESNNTLIPDEIKMIFPIICSINIFGFIKKTEIYKKNLIIKFKDVKNEIRFILFKWRTMNISVYTESDFTREQNRLVYLREIKNKIKNELIEFRLAYSYMDGLFSKEIKQADSLRNSWFFLFKYYCFSSFSTKKNDHIGINVNCNQTIDKYFKFVFME</sequence>
<protein>
    <recommendedName>
        <fullName evidence="4">SMODS and SLOG-associating 2TM effector domain-containing protein</fullName>
    </recommendedName>
</protein>
<feature type="region of interest" description="Disordered" evidence="1">
    <location>
        <begin position="95"/>
        <end position="123"/>
    </location>
</feature>
<evidence type="ECO:0008006" key="4">
    <source>
        <dbReference type="Google" id="ProtNLM"/>
    </source>
</evidence>
<evidence type="ECO:0000313" key="3">
    <source>
        <dbReference type="EMBL" id="QHT17477.1"/>
    </source>
</evidence>
<evidence type="ECO:0000256" key="1">
    <source>
        <dbReference type="SAM" id="MobiDB-lite"/>
    </source>
</evidence>
<evidence type="ECO:0000256" key="2">
    <source>
        <dbReference type="SAM" id="Phobius"/>
    </source>
</evidence>
<name>A0A6C0DLN4_9ZZZZ</name>
<dbReference type="AlphaFoldDB" id="A0A6C0DLN4"/>